<keyword evidence="1" id="KW-1133">Transmembrane helix</keyword>
<keyword evidence="1" id="KW-0472">Membrane</keyword>
<evidence type="ECO:0000313" key="2">
    <source>
        <dbReference type="EMBL" id="MDR6141904.1"/>
    </source>
</evidence>
<dbReference type="Proteomes" id="UP001249291">
    <property type="component" value="Unassembled WGS sequence"/>
</dbReference>
<sequence length="332" mass="35933">MDELERRIRMARPVSGYRTLPLTDRAEKELAGLVSTRPLTAADHRRARLTAPSRLMPLAVATAAAVVVIALGLTLYLPTAPTYAATPPLLEVSPVPQPREELLMGLSQKVRLGTETPTPDPEVTKISAVAWSLVVMSDGEHQTANVVNLDYDITVQSDGAVHQIVKAGPSVDADGRSVTEGVPAVGELISEDEWAVGSPELRFTEPLPSESHQIPAYFAKTYETTELPDAALVINSVADLMRQRQLSSTEEATVLEYFAHEGGLKVVGAVTDRLGRDAIAFSAAHEDDPSYEEYLLVAPDSGQILAVETHYIAQGRDDIPSPSVTGYFAWRR</sequence>
<dbReference type="EMBL" id="JAVIZQ010000001">
    <property type="protein sequence ID" value="MDR6141904.1"/>
    <property type="molecule type" value="Genomic_DNA"/>
</dbReference>
<accession>A0ABU1HRG9</accession>
<evidence type="ECO:0000313" key="3">
    <source>
        <dbReference type="Proteomes" id="UP001249291"/>
    </source>
</evidence>
<name>A0ABU1HRG9_9MICO</name>
<evidence type="ECO:0000256" key="1">
    <source>
        <dbReference type="SAM" id="Phobius"/>
    </source>
</evidence>
<reference evidence="2 3" key="1">
    <citation type="submission" date="2023-08" db="EMBL/GenBank/DDBJ databases">
        <title>Functional and genomic diversity of the sorghum phyllosphere microbiome.</title>
        <authorList>
            <person name="Shade A."/>
        </authorList>
    </citation>
    <scope>NUCLEOTIDE SEQUENCE [LARGE SCALE GENOMIC DNA]</scope>
    <source>
        <strain evidence="2 3">SORGH_AS_0445</strain>
    </source>
</reference>
<organism evidence="2 3">
    <name type="scientific">Microbacterium foliorum</name>
    <dbReference type="NCBI Taxonomy" id="104336"/>
    <lineage>
        <taxon>Bacteria</taxon>
        <taxon>Bacillati</taxon>
        <taxon>Actinomycetota</taxon>
        <taxon>Actinomycetes</taxon>
        <taxon>Micrococcales</taxon>
        <taxon>Microbacteriaceae</taxon>
        <taxon>Microbacterium</taxon>
    </lineage>
</organism>
<keyword evidence="1" id="KW-0812">Transmembrane</keyword>
<gene>
    <name evidence="2" type="ORF">QE375_001458</name>
</gene>
<evidence type="ECO:0008006" key="4">
    <source>
        <dbReference type="Google" id="ProtNLM"/>
    </source>
</evidence>
<keyword evidence="3" id="KW-1185">Reference proteome</keyword>
<feature type="transmembrane region" description="Helical" evidence="1">
    <location>
        <begin position="55"/>
        <end position="77"/>
    </location>
</feature>
<proteinExistence type="predicted"/>
<comment type="caution">
    <text evidence="2">The sequence shown here is derived from an EMBL/GenBank/DDBJ whole genome shotgun (WGS) entry which is preliminary data.</text>
</comment>
<protein>
    <recommendedName>
        <fullName evidence="4">CU044_5270 family protein</fullName>
    </recommendedName>
</protein>